<dbReference type="InterPro" id="IPR001173">
    <property type="entry name" value="Glyco_trans_2-like"/>
</dbReference>
<dbReference type="Gene3D" id="3.90.550.10">
    <property type="entry name" value="Spore Coat Polysaccharide Biosynthesis Protein SpsA, Chain A"/>
    <property type="match status" value="1"/>
</dbReference>
<dbReference type="InterPro" id="IPR050256">
    <property type="entry name" value="Glycosyltransferase_2"/>
</dbReference>
<organism evidence="2">
    <name type="scientific">marine metagenome</name>
    <dbReference type="NCBI Taxonomy" id="408172"/>
    <lineage>
        <taxon>unclassified sequences</taxon>
        <taxon>metagenomes</taxon>
        <taxon>ecological metagenomes</taxon>
    </lineage>
</organism>
<feature type="domain" description="Glycosyltransferase 2-like" evidence="1">
    <location>
        <begin position="7"/>
        <end position="174"/>
    </location>
</feature>
<dbReference type="CDD" id="cd04179">
    <property type="entry name" value="DPM_DPG-synthase_like"/>
    <property type="match status" value="1"/>
</dbReference>
<reference evidence="2" key="1">
    <citation type="submission" date="2018-05" db="EMBL/GenBank/DDBJ databases">
        <authorList>
            <person name="Lanie J.A."/>
            <person name="Ng W.-L."/>
            <person name="Kazmierczak K.M."/>
            <person name="Andrzejewski T.M."/>
            <person name="Davidsen T.M."/>
            <person name="Wayne K.J."/>
            <person name="Tettelin H."/>
            <person name="Glass J.I."/>
            <person name="Rusch D."/>
            <person name="Podicherti R."/>
            <person name="Tsui H.-C.T."/>
            <person name="Winkler M.E."/>
        </authorList>
    </citation>
    <scope>NUCLEOTIDE SEQUENCE</scope>
</reference>
<dbReference type="InterPro" id="IPR029044">
    <property type="entry name" value="Nucleotide-diphossugar_trans"/>
</dbReference>
<dbReference type="PANTHER" id="PTHR48090:SF7">
    <property type="entry name" value="RFBJ PROTEIN"/>
    <property type="match status" value="1"/>
</dbReference>
<accession>A0A382JD33</accession>
<feature type="non-terminal residue" evidence="2">
    <location>
        <position position="233"/>
    </location>
</feature>
<evidence type="ECO:0000313" key="2">
    <source>
        <dbReference type="EMBL" id="SVC09262.1"/>
    </source>
</evidence>
<sequence length="233" mass="26526">MSLNKLTILIPCYNEEGTLERIVHEVLAANTLGLEKEVIIIDDGSNDRSYEIAQDISKKNSNVKIIHSKKNLGKGSAIKKALPESTGDIILIQDADLEYSPKDFPRLMKPIVDKEADVVFGSRFIGGEMHRVLYFWHSLGNKILTFLSNVFTNLNLTDIETCYKLFRSKYIKEINLEESGFGFEPEIVAKVSKLYPPIKIFEVGVSYKGRTYHQGKKITWRDGVRAIYCIVKY</sequence>
<evidence type="ECO:0000259" key="1">
    <source>
        <dbReference type="Pfam" id="PF00535"/>
    </source>
</evidence>
<dbReference type="SUPFAM" id="SSF53448">
    <property type="entry name" value="Nucleotide-diphospho-sugar transferases"/>
    <property type="match status" value="1"/>
</dbReference>
<dbReference type="AlphaFoldDB" id="A0A382JD33"/>
<gene>
    <name evidence="2" type="ORF">METZ01_LOCUS262116</name>
</gene>
<protein>
    <recommendedName>
        <fullName evidence="1">Glycosyltransferase 2-like domain-containing protein</fullName>
    </recommendedName>
</protein>
<dbReference type="Pfam" id="PF00535">
    <property type="entry name" value="Glycos_transf_2"/>
    <property type="match status" value="1"/>
</dbReference>
<dbReference type="PANTHER" id="PTHR48090">
    <property type="entry name" value="UNDECAPRENYL-PHOSPHATE 4-DEOXY-4-FORMAMIDO-L-ARABINOSE TRANSFERASE-RELATED"/>
    <property type="match status" value="1"/>
</dbReference>
<proteinExistence type="predicted"/>
<dbReference type="EMBL" id="UINC01073123">
    <property type="protein sequence ID" value="SVC09262.1"/>
    <property type="molecule type" value="Genomic_DNA"/>
</dbReference>
<name>A0A382JD33_9ZZZZ</name>